<accession>A0AAE4FSR9</accession>
<keyword evidence="3" id="KW-1185">Reference proteome</keyword>
<dbReference type="Pfam" id="PF09991">
    <property type="entry name" value="DUF2232"/>
    <property type="match status" value="1"/>
</dbReference>
<keyword evidence="1" id="KW-1133">Transmembrane helix</keyword>
<reference evidence="3" key="1">
    <citation type="submission" date="2023-07" db="EMBL/GenBank/DDBJ databases">
        <authorList>
            <person name="Luz R."/>
            <person name="Cordeiro R."/>
            <person name="Fonseca A."/>
            <person name="Goncalves V."/>
        </authorList>
    </citation>
    <scope>NUCLEOTIDE SEQUENCE [LARGE SCALE GENOMIC DNA]</scope>
    <source>
        <strain evidence="3">BACA0444</strain>
    </source>
</reference>
<protein>
    <submittedName>
        <fullName evidence="2">DUF2232 domain-containing protein</fullName>
    </submittedName>
</protein>
<keyword evidence="1" id="KW-0472">Membrane</keyword>
<dbReference type="PANTHER" id="PTHR37185">
    <property type="entry name" value="MEMBRANE PROTEIN"/>
    <property type="match status" value="1"/>
</dbReference>
<dbReference type="InterPro" id="IPR018710">
    <property type="entry name" value="DUF2232"/>
</dbReference>
<evidence type="ECO:0000313" key="2">
    <source>
        <dbReference type="EMBL" id="MDS3860290.1"/>
    </source>
</evidence>
<feature type="transmembrane region" description="Helical" evidence="1">
    <location>
        <begin position="48"/>
        <end position="67"/>
    </location>
</feature>
<dbReference type="EMBL" id="JAVMIP010000003">
    <property type="protein sequence ID" value="MDS3860290.1"/>
    <property type="molecule type" value="Genomic_DNA"/>
</dbReference>
<feature type="transmembrane region" description="Helical" evidence="1">
    <location>
        <begin position="187"/>
        <end position="220"/>
    </location>
</feature>
<proteinExistence type="predicted"/>
<comment type="caution">
    <text evidence="2">The sequence shown here is derived from an EMBL/GenBank/DDBJ whole genome shotgun (WGS) entry which is preliminary data.</text>
</comment>
<dbReference type="PANTHER" id="PTHR37185:SF3">
    <property type="entry name" value="MEMBRANE PROTEIN"/>
    <property type="match status" value="1"/>
</dbReference>
<evidence type="ECO:0000256" key="1">
    <source>
        <dbReference type="SAM" id="Phobius"/>
    </source>
</evidence>
<gene>
    <name evidence="2" type="ORF">RIF25_05665</name>
</gene>
<dbReference type="Proteomes" id="UP001268256">
    <property type="component" value="Unassembled WGS sequence"/>
</dbReference>
<keyword evidence="1" id="KW-0812">Transmembrane</keyword>
<dbReference type="RefSeq" id="WP_322877571.1">
    <property type="nucleotide sequence ID" value="NZ_JAVMIP010000003.1"/>
</dbReference>
<name>A0AAE4FSR9_9CYAN</name>
<sequence>MSSLPPTPEDGDDSFLDDQDWPGSELSTATISDPDYAQALIRQQIQRTLVITETAFLASAAALIWLINFYVPAGPLLRIFFPIPVALIYLRWHRRAAWMGAIVSALLLSVLMGPPRSLQYLLPHGILGVVLGGLWKRKAPWHISLFWGAVLGSIGFFFQILVVSALLGENLWIYVNQQVTSFLDWALVQLGILLIPSFGLIQATAVVLVFCQSYIYALIVHMVAWRLLARLGNPIPDPPAWLETVLVDRDV</sequence>
<organism evidence="2 3">
    <name type="scientific">Pseudocalidococcus azoricus BACA0444</name>
    <dbReference type="NCBI Taxonomy" id="2918990"/>
    <lineage>
        <taxon>Bacteria</taxon>
        <taxon>Bacillati</taxon>
        <taxon>Cyanobacteriota</taxon>
        <taxon>Cyanophyceae</taxon>
        <taxon>Acaryochloridales</taxon>
        <taxon>Thermosynechococcaceae</taxon>
        <taxon>Pseudocalidococcus</taxon>
        <taxon>Pseudocalidococcus azoricus</taxon>
    </lineage>
</organism>
<feature type="transmembrane region" description="Helical" evidence="1">
    <location>
        <begin position="73"/>
        <end position="90"/>
    </location>
</feature>
<dbReference type="AlphaFoldDB" id="A0AAE4FSR9"/>
<feature type="transmembrane region" description="Helical" evidence="1">
    <location>
        <begin position="143"/>
        <end position="167"/>
    </location>
</feature>
<evidence type="ECO:0000313" key="3">
    <source>
        <dbReference type="Proteomes" id="UP001268256"/>
    </source>
</evidence>